<dbReference type="OrthoDB" id="9805360at2"/>
<dbReference type="Proteomes" id="UP000216361">
    <property type="component" value="Unassembled WGS sequence"/>
</dbReference>
<dbReference type="NCBIfam" id="TIGR02945">
    <property type="entry name" value="SUF_assoc"/>
    <property type="match status" value="1"/>
</dbReference>
<dbReference type="EMBL" id="NOXS01000025">
    <property type="protein sequence ID" value="OYQ21003.1"/>
    <property type="molecule type" value="Genomic_DNA"/>
</dbReference>
<keyword evidence="4" id="KW-1185">Reference proteome</keyword>
<evidence type="ECO:0000313" key="3">
    <source>
        <dbReference type="EMBL" id="OYQ21003.1"/>
    </source>
</evidence>
<dbReference type="AlphaFoldDB" id="A0A255XVQ4"/>
<dbReference type="Gene3D" id="3.30.300.130">
    <property type="entry name" value="Fe-S cluster assembly (FSCA)"/>
    <property type="match status" value="1"/>
</dbReference>
<gene>
    <name evidence="3" type="ORF">CHR90_03475</name>
</gene>
<dbReference type="PANTHER" id="PTHR42831:SF1">
    <property type="entry name" value="FE-S PROTEIN MATURATION AUXILIARY FACTOR YITW"/>
    <property type="match status" value="1"/>
</dbReference>
<dbReference type="InterPro" id="IPR034904">
    <property type="entry name" value="FSCA_dom_sf"/>
</dbReference>
<dbReference type="Pfam" id="PF01883">
    <property type="entry name" value="FeS_assembly_P"/>
    <property type="match status" value="1"/>
</dbReference>
<reference evidence="3 4" key="1">
    <citation type="submission" date="2017-07" db="EMBL/GenBank/DDBJ databases">
        <title>Elstera cyanobacteriorum sp. nov., a novel bacterium isolated from cyanobacterial aggregates in a eutrophic lake.</title>
        <authorList>
            <person name="Cai H."/>
        </authorList>
    </citation>
    <scope>NUCLEOTIDE SEQUENCE [LARGE SCALE GENOMIC DNA]</scope>
    <source>
        <strain evidence="3 4">TH019</strain>
    </source>
</reference>
<name>A0A255XVQ4_9PROT</name>
<proteinExistence type="predicted"/>
<dbReference type="PANTHER" id="PTHR42831">
    <property type="entry name" value="FE-S PROTEIN MATURATION AUXILIARY FACTOR YITW"/>
    <property type="match status" value="1"/>
</dbReference>
<accession>A0A255XVQ4</accession>
<sequence length="121" mass="13606">MSDTPTGFDLHTQEPLPEKPTGDLEDQVLDALRTVYDPEIPVNIVELGLIYDLRVLEDRRVFIDMTLTAPNCPVAEEIPVQVADKVRSVEGVADATVNLVWSPPWTQDRMSDEAKLQLNMF</sequence>
<evidence type="ECO:0000256" key="1">
    <source>
        <dbReference type="SAM" id="MobiDB-lite"/>
    </source>
</evidence>
<dbReference type="InterPro" id="IPR002744">
    <property type="entry name" value="MIP18-like"/>
</dbReference>
<comment type="caution">
    <text evidence="3">The sequence shown here is derived from an EMBL/GenBank/DDBJ whole genome shotgun (WGS) entry which is preliminary data.</text>
</comment>
<evidence type="ECO:0000259" key="2">
    <source>
        <dbReference type="Pfam" id="PF01883"/>
    </source>
</evidence>
<dbReference type="RefSeq" id="WP_094407585.1">
    <property type="nucleotide sequence ID" value="NZ_BMJZ01000007.1"/>
</dbReference>
<organism evidence="3 4">
    <name type="scientific">Elstera cyanobacteriorum</name>
    <dbReference type="NCBI Taxonomy" id="2022747"/>
    <lineage>
        <taxon>Bacteria</taxon>
        <taxon>Pseudomonadati</taxon>
        <taxon>Pseudomonadota</taxon>
        <taxon>Alphaproteobacteria</taxon>
        <taxon>Rhodospirillales</taxon>
        <taxon>Rhodospirillaceae</taxon>
        <taxon>Elstera</taxon>
    </lineage>
</organism>
<evidence type="ECO:0000313" key="4">
    <source>
        <dbReference type="Proteomes" id="UP000216361"/>
    </source>
</evidence>
<feature type="domain" description="MIP18 family-like" evidence="2">
    <location>
        <begin position="25"/>
        <end position="98"/>
    </location>
</feature>
<protein>
    <submittedName>
        <fullName evidence="3">SUF system Fe-S cluster assembly protein</fullName>
    </submittedName>
</protein>
<dbReference type="InterPro" id="IPR014291">
    <property type="entry name" value="SUF_FeS_clus_asmbl-assoc"/>
</dbReference>
<dbReference type="InterPro" id="IPR052339">
    <property type="entry name" value="Fe-S_Maturation_MIP18"/>
</dbReference>
<feature type="region of interest" description="Disordered" evidence="1">
    <location>
        <begin position="1"/>
        <end position="23"/>
    </location>
</feature>
<dbReference type="SUPFAM" id="SSF117916">
    <property type="entry name" value="Fe-S cluster assembly (FSCA) domain-like"/>
    <property type="match status" value="1"/>
</dbReference>